<dbReference type="InterPro" id="IPR013154">
    <property type="entry name" value="ADH-like_N"/>
</dbReference>
<dbReference type="AlphaFoldDB" id="A0A151ZKJ4"/>
<dbReference type="OMA" id="RAWEIHR"/>
<dbReference type="InterPro" id="IPR011032">
    <property type="entry name" value="GroES-like_sf"/>
</dbReference>
<dbReference type="InterPro" id="IPR036291">
    <property type="entry name" value="NAD(P)-bd_dom_sf"/>
</dbReference>
<dbReference type="PANTHER" id="PTHR11695">
    <property type="entry name" value="ALCOHOL DEHYDROGENASE RELATED"/>
    <property type="match status" value="1"/>
</dbReference>
<dbReference type="Pfam" id="PF08240">
    <property type="entry name" value="ADH_N"/>
    <property type="match status" value="1"/>
</dbReference>
<comment type="caution">
    <text evidence="2">The sequence shown here is derived from an EMBL/GenBank/DDBJ whole genome shotgun (WGS) entry which is preliminary data.</text>
</comment>
<dbReference type="EMBL" id="LODT01000022">
    <property type="protein sequence ID" value="KYQ94447.1"/>
    <property type="molecule type" value="Genomic_DNA"/>
</dbReference>
<dbReference type="STRING" id="361077.A0A151ZKJ4"/>
<dbReference type="InParanoid" id="A0A151ZKJ4"/>
<reference evidence="2 3" key="1">
    <citation type="submission" date="2015-12" db="EMBL/GenBank/DDBJ databases">
        <title>Dictyostelia acquired genes for synthesis and detection of signals that induce cell-type specialization by lateral gene transfer from prokaryotes.</title>
        <authorList>
            <person name="Gloeckner G."/>
            <person name="Schaap P."/>
        </authorList>
    </citation>
    <scope>NUCLEOTIDE SEQUENCE [LARGE SCALE GENOMIC DNA]</scope>
    <source>
        <strain evidence="2 3">TK</strain>
    </source>
</reference>
<gene>
    <name evidence="2" type="ORF">DLAC_04744</name>
</gene>
<protein>
    <submittedName>
        <fullName evidence="2">Zinc-containing alcohol dehydrogenase (ADH)</fullName>
    </submittedName>
</protein>
<name>A0A151ZKJ4_TIELA</name>
<keyword evidence="3" id="KW-1185">Reference proteome</keyword>
<accession>A0A151ZKJ4</accession>
<sequence>MNFNTSLGLIKSFIRNGNGQVYSNRFMSGAFITGYSESLDNIKYIHQGINIPKPQKSEVLVKILGSSINPLDNVMRKGYAHSITELKQLKLPLILGRDCSAVIVELGPDVWDFSINDEIWSATAPFGNGSHCEYMVLNESEISRKPKSLSHQEASAIPFPALTAWNAIFNVANYNTQTDLSQKRVLVNGGNGGVGYFAIQILKKFLKCGFVATTCNIKHFEKLKKIGADYCIDYTQDTIPLDACGGHFDLVLNCVDGGDKIERKCIDSLKSHTGHYIDFNGPLIKSADKEGILTGLPKGLIESQNSKYPNIKYNHSLFVPSGKVLSEIKKLFDSKCLETVNIGKEVNLSDIKNAYTLYETGQSNGKIIINNTK</sequence>
<dbReference type="Gene3D" id="3.90.180.10">
    <property type="entry name" value="Medium-chain alcohol dehydrogenases, catalytic domain"/>
    <property type="match status" value="1"/>
</dbReference>
<dbReference type="SMART" id="SM00829">
    <property type="entry name" value="PKS_ER"/>
    <property type="match status" value="1"/>
</dbReference>
<dbReference type="Gene3D" id="3.40.50.720">
    <property type="entry name" value="NAD(P)-binding Rossmann-like Domain"/>
    <property type="match status" value="1"/>
</dbReference>
<evidence type="ECO:0000313" key="2">
    <source>
        <dbReference type="EMBL" id="KYQ94447.1"/>
    </source>
</evidence>
<evidence type="ECO:0000313" key="3">
    <source>
        <dbReference type="Proteomes" id="UP000076078"/>
    </source>
</evidence>
<proteinExistence type="predicted"/>
<dbReference type="SUPFAM" id="SSF50129">
    <property type="entry name" value="GroES-like"/>
    <property type="match status" value="1"/>
</dbReference>
<organism evidence="2 3">
    <name type="scientific">Tieghemostelium lacteum</name>
    <name type="common">Slime mold</name>
    <name type="synonym">Dictyostelium lacteum</name>
    <dbReference type="NCBI Taxonomy" id="361077"/>
    <lineage>
        <taxon>Eukaryota</taxon>
        <taxon>Amoebozoa</taxon>
        <taxon>Evosea</taxon>
        <taxon>Eumycetozoa</taxon>
        <taxon>Dictyostelia</taxon>
        <taxon>Dictyosteliales</taxon>
        <taxon>Raperosteliaceae</taxon>
        <taxon>Tieghemostelium</taxon>
    </lineage>
</organism>
<dbReference type="SUPFAM" id="SSF51735">
    <property type="entry name" value="NAD(P)-binding Rossmann-fold domains"/>
    <property type="match status" value="1"/>
</dbReference>
<dbReference type="FunCoup" id="A0A151ZKJ4">
    <property type="interactions" value="224"/>
</dbReference>
<feature type="domain" description="Enoyl reductase (ER)" evidence="1">
    <location>
        <begin position="37"/>
        <end position="369"/>
    </location>
</feature>
<dbReference type="InterPro" id="IPR020843">
    <property type="entry name" value="ER"/>
</dbReference>
<evidence type="ECO:0000259" key="1">
    <source>
        <dbReference type="SMART" id="SM00829"/>
    </source>
</evidence>
<dbReference type="InterPro" id="IPR050700">
    <property type="entry name" value="YIM1/Zinc_Alcohol_DH_Fams"/>
</dbReference>
<dbReference type="GO" id="GO:0005739">
    <property type="term" value="C:mitochondrion"/>
    <property type="evidence" value="ECO:0007669"/>
    <property type="project" value="TreeGrafter"/>
</dbReference>
<dbReference type="PANTHER" id="PTHR11695:SF294">
    <property type="entry name" value="RETICULON-4-INTERACTING PROTEIN 1, MITOCHONDRIAL"/>
    <property type="match status" value="1"/>
</dbReference>
<dbReference type="Pfam" id="PF13602">
    <property type="entry name" value="ADH_zinc_N_2"/>
    <property type="match status" value="1"/>
</dbReference>
<dbReference type="OrthoDB" id="17092at2759"/>
<dbReference type="Proteomes" id="UP000076078">
    <property type="component" value="Unassembled WGS sequence"/>
</dbReference>
<dbReference type="GO" id="GO:0016491">
    <property type="term" value="F:oxidoreductase activity"/>
    <property type="evidence" value="ECO:0007669"/>
    <property type="project" value="InterPro"/>
</dbReference>